<dbReference type="InterPro" id="IPR009057">
    <property type="entry name" value="Homeodomain-like_sf"/>
</dbReference>
<evidence type="ECO:0000259" key="4">
    <source>
        <dbReference type="PROSITE" id="PS01124"/>
    </source>
</evidence>
<dbReference type="GO" id="GO:0043565">
    <property type="term" value="F:sequence-specific DNA binding"/>
    <property type="evidence" value="ECO:0007669"/>
    <property type="project" value="InterPro"/>
</dbReference>
<evidence type="ECO:0000313" key="6">
    <source>
        <dbReference type="Proteomes" id="UP000199687"/>
    </source>
</evidence>
<dbReference type="Pfam" id="PF02311">
    <property type="entry name" value="AraC_binding"/>
    <property type="match status" value="1"/>
</dbReference>
<keyword evidence="3" id="KW-0804">Transcription</keyword>
<dbReference type="InterPro" id="IPR020449">
    <property type="entry name" value="Tscrpt_reg_AraC-type_HTH"/>
</dbReference>
<evidence type="ECO:0000256" key="1">
    <source>
        <dbReference type="ARBA" id="ARBA00023015"/>
    </source>
</evidence>
<reference evidence="5 6" key="1">
    <citation type="submission" date="2016-10" db="EMBL/GenBank/DDBJ databases">
        <authorList>
            <person name="de Groot N.N."/>
        </authorList>
    </citation>
    <scope>NUCLEOTIDE SEQUENCE [LARGE SCALE GENOMIC DNA]</scope>
    <source>
        <strain evidence="5 6">CGMCC 1.7727</strain>
    </source>
</reference>
<dbReference type="PRINTS" id="PR00032">
    <property type="entry name" value="HTHARAC"/>
</dbReference>
<dbReference type="InterPro" id="IPR037923">
    <property type="entry name" value="HTH-like"/>
</dbReference>
<dbReference type="Gene3D" id="1.10.10.60">
    <property type="entry name" value="Homeodomain-like"/>
    <property type="match status" value="2"/>
</dbReference>
<organism evidence="5 6">
    <name type="scientific">Gracilibacillus ureilyticus</name>
    <dbReference type="NCBI Taxonomy" id="531814"/>
    <lineage>
        <taxon>Bacteria</taxon>
        <taxon>Bacillati</taxon>
        <taxon>Bacillota</taxon>
        <taxon>Bacilli</taxon>
        <taxon>Bacillales</taxon>
        <taxon>Bacillaceae</taxon>
        <taxon>Gracilibacillus</taxon>
    </lineage>
</organism>
<dbReference type="Proteomes" id="UP000199687">
    <property type="component" value="Unassembled WGS sequence"/>
</dbReference>
<dbReference type="SUPFAM" id="SSF51215">
    <property type="entry name" value="Regulatory protein AraC"/>
    <property type="match status" value="1"/>
</dbReference>
<dbReference type="RefSeq" id="WP_245711696.1">
    <property type="nucleotide sequence ID" value="NZ_FOGL01000015.1"/>
</dbReference>
<keyword evidence="6" id="KW-1185">Reference proteome</keyword>
<dbReference type="SUPFAM" id="SSF46689">
    <property type="entry name" value="Homeodomain-like"/>
    <property type="match status" value="1"/>
</dbReference>
<evidence type="ECO:0000313" key="5">
    <source>
        <dbReference type="EMBL" id="SES02307.1"/>
    </source>
</evidence>
<dbReference type="PROSITE" id="PS00041">
    <property type="entry name" value="HTH_ARAC_FAMILY_1"/>
    <property type="match status" value="1"/>
</dbReference>
<dbReference type="GO" id="GO:0003700">
    <property type="term" value="F:DNA-binding transcription factor activity"/>
    <property type="evidence" value="ECO:0007669"/>
    <property type="project" value="InterPro"/>
</dbReference>
<dbReference type="EMBL" id="FOGL01000015">
    <property type="protein sequence ID" value="SES02307.1"/>
    <property type="molecule type" value="Genomic_DNA"/>
</dbReference>
<keyword evidence="2 5" id="KW-0238">DNA-binding</keyword>
<dbReference type="PROSITE" id="PS01124">
    <property type="entry name" value="HTH_ARAC_FAMILY_2"/>
    <property type="match status" value="1"/>
</dbReference>
<dbReference type="InterPro" id="IPR018062">
    <property type="entry name" value="HTH_AraC-typ_CS"/>
</dbReference>
<keyword evidence="1" id="KW-0805">Transcription regulation</keyword>
<dbReference type="SMART" id="SM00342">
    <property type="entry name" value="HTH_ARAC"/>
    <property type="match status" value="1"/>
</dbReference>
<sequence length="267" mass="31829">MFYSPGEQHPDRNRIGVFDLLVVESGKLYIGEEGHHWEVSSGQILILCPDKYHYAVKPCDEETCFYWLHFKEAYRPEEGDTRSSVSNFREKAKLSRTDSYHMMLPKYEYLNEAVQVYALIQRLIRLSTEHRSQAFWQEQQLFVDLLKIIENKQELEVLSPSLQLAEMTEAYIKRHYRSRISNRDLSEALHFHSNYITRCMQEVFHCTPMAYLHQYRLDQAKLLLVKTDWTVTRIAEYVGFQHSPYFSSCFKKQEGISPMQFRKQYVK</sequence>
<accession>A0A1H9TZI4</accession>
<evidence type="ECO:0000256" key="3">
    <source>
        <dbReference type="ARBA" id="ARBA00023163"/>
    </source>
</evidence>
<dbReference type="PANTHER" id="PTHR43280">
    <property type="entry name" value="ARAC-FAMILY TRANSCRIPTIONAL REGULATOR"/>
    <property type="match status" value="1"/>
</dbReference>
<protein>
    <submittedName>
        <fullName evidence="5">AraC-type DNA-binding protein</fullName>
    </submittedName>
</protein>
<dbReference type="STRING" id="531814.SAMN04487944_11570"/>
<dbReference type="InterPro" id="IPR018060">
    <property type="entry name" value="HTH_AraC"/>
</dbReference>
<evidence type="ECO:0000256" key="2">
    <source>
        <dbReference type="ARBA" id="ARBA00023125"/>
    </source>
</evidence>
<dbReference type="PANTHER" id="PTHR43280:SF2">
    <property type="entry name" value="HTH-TYPE TRANSCRIPTIONAL REGULATOR EXSA"/>
    <property type="match status" value="1"/>
</dbReference>
<dbReference type="InterPro" id="IPR003313">
    <property type="entry name" value="AraC-bd"/>
</dbReference>
<name>A0A1H9TZI4_9BACI</name>
<dbReference type="AlphaFoldDB" id="A0A1H9TZI4"/>
<feature type="domain" description="HTH araC/xylS-type" evidence="4">
    <location>
        <begin position="166"/>
        <end position="264"/>
    </location>
</feature>
<proteinExistence type="predicted"/>
<gene>
    <name evidence="5" type="ORF">SAMN04487944_11570</name>
</gene>
<dbReference type="Pfam" id="PF12833">
    <property type="entry name" value="HTH_18"/>
    <property type="match status" value="1"/>
</dbReference>